<protein>
    <submittedName>
        <fullName evidence="2">Oxidoreductase family protein</fullName>
    </submittedName>
</protein>
<accession>A0A2J6R6W1</accession>
<dbReference type="GO" id="GO:0005737">
    <property type="term" value="C:cytoplasm"/>
    <property type="evidence" value="ECO:0007669"/>
    <property type="project" value="TreeGrafter"/>
</dbReference>
<dbReference type="PANTHER" id="PTHR42840:SF7">
    <property type="entry name" value="BINDING ROSSMANN FOLD OXIDOREDUCTASE, PUTATIVE (AFU_ORTHOLOGUE AFUA_4G10190)-RELATED"/>
    <property type="match status" value="1"/>
</dbReference>
<keyword evidence="3" id="KW-1185">Reference proteome</keyword>
<dbReference type="EMBL" id="KZ613954">
    <property type="protein sequence ID" value="PMD34252.1"/>
    <property type="molecule type" value="Genomic_DNA"/>
</dbReference>
<dbReference type="Pfam" id="PF01408">
    <property type="entry name" value="GFO_IDH_MocA"/>
    <property type="match status" value="1"/>
</dbReference>
<evidence type="ECO:0000313" key="2">
    <source>
        <dbReference type="EMBL" id="PMD34252.1"/>
    </source>
</evidence>
<dbReference type="PANTHER" id="PTHR42840">
    <property type="entry name" value="NAD(P)-BINDING ROSSMANN-FOLD SUPERFAMILY PROTEIN-RELATED"/>
    <property type="match status" value="1"/>
</dbReference>
<evidence type="ECO:0000313" key="3">
    <source>
        <dbReference type="Proteomes" id="UP000235786"/>
    </source>
</evidence>
<gene>
    <name evidence="2" type="ORF">L207DRAFT_437234</name>
</gene>
<dbReference type="Proteomes" id="UP000235786">
    <property type="component" value="Unassembled WGS sequence"/>
</dbReference>
<dbReference type="InterPro" id="IPR036291">
    <property type="entry name" value="NAD(P)-bd_dom_sf"/>
</dbReference>
<dbReference type="GO" id="GO:0000166">
    <property type="term" value="F:nucleotide binding"/>
    <property type="evidence" value="ECO:0007669"/>
    <property type="project" value="InterPro"/>
</dbReference>
<dbReference type="Gene3D" id="3.40.50.720">
    <property type="entry name" value="NAD(P)-binding Rossmann-like Domain"/>
    <property type="match status" value="1"/>
</dbReference>
<dbReference type="InterPro" id="IPR000683">
    <property type="entry name" value="Gfo/Idh/MocA-like_OxRdtase_N"/>
</dbReference>
<organism evidence="2 3">
    <name type="scientific">Hyaloscypha variabilis (strain UAMH 11265 / GT02V1 / F)</name>
    <name type="common">Meliniomyces variabilis</name>
    <dbReference type="NCBI Taxonomy" id="1149755"/>
    <lineage>
        <taxon>Eukaryota</taxon>
        <taxon>Fungi</taxon>
        <taxon>Dikarya</taxon>
        <taxon>Ascomycota</taxon>
        <taxon>Pezizomycotina</taxon>
        <taxon>Leotiomycetes</taxon>
        <taxon>Helotiales</taxon>
        <taxon>Hyaloscyphaceae</taxon>
        <taxon>Hyaloscypha</taxon>
        <taxon>Hyaloscypha variabilis</taxon>
    </lineage>
</organism>
<reference evidence="2 3" key="1">
    <citation type="submission" date="2016-04" db="EMBL/GenBank/DDBJ databases">
        <title>A degradative enzymes factory behind the ericoid mycorrhizal symbiosis.</title>
        <authorList>
            <consortium name="DOE Joint Genome Institute"/>
            <person name="Martino E."/>
            <person name="Morin E."/>
            <person name="Grelet G."/>
            <person name="Kuo A."/>
            <person name="Kohler A."/>
            <person name="Daghino S."/>
            <person name="Barry K."/>
            <person name="Choi C."/>
            <person name="Cichocki N."/>
            <person name="Clum A."/>
            <person name="Copeland A."/>
            <person name="Hainaut M."/>
            <person name="Haridas S."/>
            <person name="Labutti K."/>
            <person name="Lindquist E."/>
            <person name="Lipzen A."/>
            <person name="Khouja H.-R."/>
            <person name="Murat C."/>
            <person name="Ohm R."/>
            <person name="Olson A."/>
            <person name="Spatafora J."/>
            <person name="Veneault-Fourrey C."/>
            <person name="Henrissat B."/>
            <person name="Grigoriev I."/>
            <person name="Martin F."/>
            <person name="Perotto S."/>
        </authorList>
    </citation>
    <scope>NUCLEOTIDE SEQUENCE [LARGE SCALE GENOMIC DNA]</scope>
    <source>
        <strain evidence="2 3">F</strain>
    </source>
</reference>
<dbReference type="OrthoDB" id="64915at2759"/>
<dbReference type="AlphaFoldDB" id="A0A2J6R6W1"/>
<name>A0A2J6R6W1_HYAVF</name>
<dbReference type="GO" id="GO:0016491">
    <property type="term" value="F:oxidoreductase activity"/>
    <property type="evidence" value="ECO:0007669"/>
    <property type="project" value="TreeGrafter"/>
</dbReference>
<dbReference type="GO" id="GO:0006740">
    <property type="term" value="P:NADPH regeneration"/>
    <property type="evidence" value="ECO:0007669"/>
    <property type="project" value="TreeGrafter"/>
</dbReference>
<dbReference type="Gene3D" id="3.30.360.10">
    <property type="entry name" value="Dihydrodipicolinate Reductase, domain 2"/>
    <property type="match status" value="1"/>
</dbReference>
<feature type="domain" description="Gfo/Idh/MocA-like oxidoreductase N-terminal" evidence="1">
    <location>
        <begin position="18"/>
        <end position="141"/>
    </location>
</feature>
<evidence type="ECO:0000259" key="1">
    <source>
        <dbReference type="Pfam" id="PF01408"/>
    </source>
</evidence>
<proteinExistence type="predicted"/>
<dbReference type="STRING" id="1149755.A0A2J6R6W1"/>
<dbReference type="SUPFAM" id="SSF51735">
    <property type="entry name" value="NAD(P)-binding Rossmann-fold domains"/>
    <property type="match status" value="1"/>
</dbReference>
<sequence length="381" mass="42513">MATTQNDPASSEQPKKILRVGIIGLGEIAQVNHIAMLNNLSSYFLTSYLCDASPQALAHCSNKVAGSIPKTTSNPEELISSPLVDVILICNANAFHVAHCILALSHNKYVLCEKPLALNYRDIDAILAAEAASRGRVFVGYQRRYAQAFLDAIEQVGGMDKVQYARVRDIIGWNSNFVAQSGTFPQKFTDFWKEDTDEMMLKDEEMVRYALEHDYGVTATKEAMDMARLLAGLGSHDLSAMRELLGMPTRVLGASLNPNGIWTTLFQYPSFPCVYESGINSVPVFDAHIEVYSDDKIVRVDYDTPYVKGLPVTMTVRERIGADGYQERLVRKTYEDPYTLEFLEFYRVVVANGEPKTGARDARGEVDLWRMIMRAGFPHAA</sequence>